<dbReference type="RefSeq" id="WP_169385040.1">
    <property type="nucleotide sequence ID" value="NZ_JAAXLA010000090.1"/>
</dbReference>
<evidence type="ECO:0000313" key="4">
    <source>
        <dbReference type="EMBL" id="NMI01574.1"/>
    </source>
</evidence>
<dbReference type="Pfam" id="PF00596">
    <property type="entry name" value="Aldolase_II"/>
    <property type="match status" value="1"/>
</dbReference>
<keyword evidence="1" id="KW-0479">Metal-binding</keyword>
<dbReference type="PANTHER" id="PTHR22789:SF0">
    <property type="entry name" value="3-OXO-TETRONATE 4-PHOSPHATE DECARBOXYLASE-RELATED"/>
    <property type="match status" value="1"/>
</dbReference>
<dbReference type="Proteomes" id="UP000820669">
    <property type="component" value="Unassembled WGS sequence"/>
</dbReference>
<dbReference type="PANTHER" id="PTHR22789">
    <property type="entry name" value="FUCULOSE PHOSPHATE ALDOLASE"/>
    <property type="match status" value="1"/>
</dbReference>
<evidence type="ECO:0000256" key="2">
    <source>
        <dbReference type="ARBA" id="ARBA00023239"/>
    </source>
</evidence>
<name>A0ABX1SJ08_9PSEU</name>
<organism evidence="4 5">
    <name type="scientific">Pseudonocardia acidicola</name>
    <dbReference type="NCBI Taxonomy" id="2724939"/>
    <lineage>
        <taxon>Bacteria</taxon>
        <taxon>Bacillati</taxon>
        <taxon>Actinomycetota</taxon>
        <taxon>Actinomycetes</taxon>
        <taxon>Pseudonocardiales</taxon>
        <taxon>Pseudonocardiaceae</taxon>
        <taxon>Pseudonocardia</taxon>
    </lineage>
</organism>
<accession>A0ABX1SJ08</accession>
<evidence type="ECO:0000259" key="3">
    <source>
        <dbReference type="SMART" id="SM01007"/>
    </source>
</evidence>
<dbReference type="Gene3D" id="3.40.225.10">
    <property type="entry name" value="Class II aldolase/adducin N-terminal domain"/>
    <property type="match status" value="1"/>
</dbReference>
<dbReference type="InterPro" id="IPR050197">
    <property type="entry name" value="Aldolase_class_II_sugar_metab"/>
</dbReference>
<proteinExistence type="predicted"/>
<dbReference type="EMBL" id="JAAXLA010000090">
    <property type="protein sequence ID" value="NMI01574.1"/>
    <property type="molecule type" value="Genomic_DNA"/>
</dbReference>
<gene>
    <name evidence="4" type="ORF">HF526_30385</name>
</gene>
<keyword evidence="2" id="KW-0456">Lyase</keyword>
<reference evidence="4 5" key="1">
    <citation type="submission" date="2020-04" db="EMBL/GenBank/DDBJ databases">
        <authorList>
            <person name="Klaysubun C."/>
            <person name="Duangmal K."/>
            <person name="Lipun K."/>
        </authorList>
    </citation>
    <scope>NUCLEOTIDE SEQUENCE [LARGE SCALE GENOMIC DNA]</scope>
    <source>
        <strain evidence="4 5">K10HN5</strain>
    </source>
</reference>
<dbReference type="SMART" id="SM01007">
    <property type="entry name" value="Aldolase_II"/>
    <property type="match status" value="1"/>
</dbReference>
<protein>
    <submittedName>
        <fullName evidence="4">Class II aldolase/adducin family protein</fullName>
    </submittedName>
</protein>
<evidence type="ECO:0000313" key="5">
    <source>
        <dbReference type="Proteomes" id="UP000820669"/>
    </source>
</evidence>
<evidence type="ECO:0000256" key="1">
    <source>
        <dbReference type="ARBA" id="ARBA00022723"/>
    </source>
</evidence>
<sequence>MLLADERVAVVRTALRMTTDRLVVGTSGNVSVRAGDLIAVTPSGVDYDRLTAADIPVVDLAGGVVDGGLVPTSELPMHLAAYRDHGAGAVVHTHSVHATALSLLVDEVPAVHYQLADFGGPVRVAEYATFGTDELAATMSVALAGRAGVILRNHGTLTTGPTLAKAYNRAAQLEWLCQLWLIARTGGEPRLLPAAEIERCVEAFAGYGQEPGGTRSAQTPPTTGG</sequence>
<keyword evidence="5" id="KW-1185">Reference proteome</keyword>
<comment type="caution">
    <text evidence="4">The sequence shown here is derived from an EMBL/GenBank/DDBJ whole genome shotgun (WGS) entry which is preliminary data.</text>
</comment>
<dbReference type="SUPFAM" id="SSF53639">
    <property type="entry name" value="AraD/HMP-PK domain-like"/>
    <property type="match status" value="1"/>
</dbReference>
<dbReference type="InterPro" id="IPR001303">
    <property type="entry name" value="Aldolase_II/adducin_N"/>
</dbReference>
<dbReference type="InterPro" id="IPR036409">
    <property type="entry name" value="Aldolase_II/adducin_N_sf"/>
</dbReference>
<feature type="domain" description="Class II aldolase/adducin N-terminal" evidence="3">
    <location>
        <begin position="8"/>
        <end position="181"/>
    </location>
</feature>